<feature type="domain" description="RRM" evidence="3">
    <location>
        <begin position="7"/>
        <end position="94"/>
    </location>
</feature>
<feature type="non-terminal residue" evidence="4">
    <location>
        <position position="1"/>
    </location>
</feature>
<evidence type="ECO:0000256" key="2">
    <source>
        <dbReference type="SAM" id="MobiDB-lite"/>
    </source>
</evidence>
<comment type="caution">
    <text evidence="4">The sequence shown here is derived from an EMBL/GenBank/DDBJ whole genome shotgun (WGS) entry which is preliminary data.</text>
</comment>
<dbReference type="SUPFAM" id="SSF54928">
    <property type="entry name" value="RNA-binding domain, RBD"/>
    <property type="match status" value="1"/>
</dbReference>
<dbReference type="Pfam" id="PF00076">
    <property type="entry name" value="RRM_1"/>
    <property type="match status" value="1"/>
</dbReference>
<feature type="region of interest" description="Disordered" evidence="2">
    <location>
        <begin position="89"/>
        <end position="156"/>
    </location>
</feature>
<protein>
    <recommendedName>
        <fullName evidence="3">RRM domain-containing protein</fullName>
    </recommendedName>
</protein>
<dbReference type="PANTHER" id="PTHR10693:SF20">
    <property type="entry name" value="AT27578P"/>
    <property type="match status" value="1"/>
</dbReference>
<dbReference type="OrthoDB" id="339151at2759"/>
<organism evidence="4 5">
    <name type="scientific">Brachionus calyciflorus</name>
    <dbReference type="NCBI Taxonomy" id="104777"/>
    <lineage>
        <taxon>Eukaryota</taxon>
        <taxon>Metazoa</taxon>
        <taxon>Spiralia</taxon>
        <taxon>Gnathifera</taxon>
        <taxon>Rotifera</taxon>
        <taxon>Eurotatoria</taxon>
        <taxon>Monogononta</taxon>
        <taxon>Pseudotrocha</taxon>
        <taxon>Ploima</taxon>
        <taxon>Brachionidae</taxon>
        <taxon>Brachionus</taxon>
    </lineage>
</organism>
<sequence length="156" mass="17926">GRYPDVQQVFVGNLSQDITDAELKQFFSQYGKVLEVRINSNTKQPSGRRLPNYGFVVFEEKQHVDALLGNSKTNNLVFKNEKGEFRLNVEEKRARQGRGGYNGQNTKSRVTRSSSNGSRGNKKYNNNNNNNNQEFNGRREEREVDSGRKTGNYRRS</sequence>
<dbReference type="PANTHER" id="PTHR10693">
    <property type="entry name" value="RAS GTPASE-ACTIVATING PROTEIN-BINDING PROTEIN"/>
    <property type="match status" value="1"/>
</dbReference>
<dbReference type="InterPro" id="IPR012677">
    <property type="entry name" value="Nucleotide-bd_a/b_plait_sf"/>
</dbReference>
<dbReference type="InterPro" id="IPR035979">
    <property type="entry name" value="RBD_domain_sf"/>
</dbReference>
<accession>A0A814L5C4</accession>
<dbReference type="SMART" id="SM00360">
    <property type="entry name" value="RRM"/>
    <property type="match status" value="1"/>
</dbReference>
<reference evidence="4" key="1">
    <citation type="submission" date="2021-02" db="EMBL/GenBank/DDBJ databases">
        <authorList>
            <person name="Nowell W R."/>
        </authorList>
    </citation>
    <scope>NUCLEOTIDE SEQUENCE</scope>
    <source>
        <strain evidence="4">Ploen Becks lab</strain>
    </source>
</reference>
<proteinExistence type="predicted"/>
<dbReference type="GO" id="GO:0003729">
    <property type="term" value="F:mRNA binding"/>
    <property type="evidence" value="ECO:0007669"/>
    <property type="project" value="TreeGrafter"/>
</dbReference>
<dbReference type="InterPro" id="IPR039539">
    <property type="entry name" value="Ras_GTPase_bind_prot"/>
</dbReference>
<dbReference type="Gene3D" id="3.30.70.330">
    <property type="match status" value="1"/>
</dbReference>
<evidence type="ECO:0000313" key="5">
    <source>
        <dbReference type="Proteomes" id="UP000663879"/>
    </source>
</evidence>
<keyword evidence="5" id="KW-1185">Reference proteome</keyword>
<feature type="compositionally biased region" description="Basic and acidic residues" evidence="2">
    <location>
        <begin position="136"/>
        <end position="148"/>
    </location>
</feature>
<evidence type="ECO:0000259" key="3">
    <source>
        <dbReference type="PROSITE" id="PS50102"/>
    </source>
</evidence>
<feature type="compositionally biased region" description="Low complexity" evidence="2">
    <location>
        <begin position="107"/>
        <end position="135"/>
    </location>
</feature>
<evidence type="ECO:0000313" key="4">
    <source>
        <dbReference type="EMBL" id="CAF1059676.1"/>
    </source>
</evidence>
<dbReference type="AlphaFoldDB" id="A0A814L5C4"/>
<dbReference type="GO" id="GO:1990904">
    <property type="term" value="C:ribonucleoprotein complex"/>
    <property type="evidence" value="ECO:0007669"/>
    <property type="project" value="TreeGrafter"/>
</dbReference>
<dbReference type="Proteomes" id="UP000663879">
    <property type="component" value="Unassembled WGS sequence"/>
</dbReference>
<dbReference type="InterPro" id="IPR000504">
    <property type="entry name" value="RRM_dom"/>
</dbReference>
<gene>
    <name evidence="4" type="ORF">OXX778_LOCUS19222</name>
</gene>
<dbReference type="EMBL" id="CAJNOC010005706">
    <property type="protein sequence ID" value="CAF1059676.1"/>
    <property type="molecule type" value="Genomic_DNA"/>
</dbReference>
<dbReference type="PROSITE" id="PS50102">
    <property type="entry name" value="RRM"/>
    <property type="match status" value="1"/>
</dbReference>
<evidence type="ECO:0000256" key="1">
    <source>
        <dbReference type="PROSITE-ProRule" id="PRU00176"/>
    </source>
</evidence>
<name>A0A814L5C4_9BILA</name>
<dbReference type="GO" id="GO:0005829">
    <property type="term" value="C:cytosol"/>
    <property type="evidence" value="ECO:0007669"/>
    <property type="project" value="TreeGrafter"/>
</dbReference>
<keyword evidence="1" id="KW-0694">RNA-binding</keyword>